<comment type="caution">
    <text evidence="5">The sequence shown here is derived from an EMBL/GenBank/DDBJ whole genome shotgun (WGS) entry which is preliminary data.</text>
</comment>
<accession>A0A5C6DEB5</accession>
<dbReference type="GO" id="GO:0052621">
    <property type="term" value="F:diguanylate cyclase activity"/>
    <property type="evidence" value="ECO:0007669"/>
    <property type="project" value="UniProtKB-EC"/>
</dbReference>
<organism evidence="5 6">
    <name type="scientific">Novipirellula artificiosorum</name>
    <dbReference type="NCBI Taxonomy" id="2528016"/>
    <lineage>
        <taxon>Bacteria</taxon>
        <taxon>Pseudomonadati</taxon>
        <taxon>Planctomycetota</taxon>
        <taxon>Planctomycetia</taxon>
        <taxon>Pirellulales</taxon>
        <taxon>Pirellulaceae</taxon>
        <taxon>Novipirellula</taxon>
    </lineage>
</organism>
<dbReference type="Pfam" id="PF01590">
    <property type="entry name" value="GAF"/>
    <property type="match status" value="1"/>
</dbReference>
<feature type="domain" description="GGDEF" evidence="4">
    <location>
        <begin position="197"/>
        <end position="321"/>
    </location>
</feature>
<dbReference type="InterPro" id="IPR029016">
    <property type="entry name" value="GAF-like_dom_sf"/>
</dbReference>
<dbReference type="Pfam" id="PF00990">
    <property type="entry name" value="GGDEF"/>
    <property type="match status" value="1"/>
</dbReference>
<dbReference type="AlphaFoldDB" id="A0A5C6DEB5"/>
<dbReference type="InterPro" id="IPR000160">
    <property type="entry name" value="GGDEF_dom"/>
</dbReference>
<evidence type="ECO:0000259" key="4">
    <source>
        <dbReference type="PROSITE" id="PS50887"/>
    </source>
</evidence>
<keyword evidence="5" id="KW-0808">Transferase</keyword>
<protein>
    <recommendedName>
        <fullName evidence="1">diguanylate cyclase</fullName>
        <ecNumber evidence="1">2.7.7.65</ecNumber>
    </recommendedName>
</protein>
<dbReference type="CDD" id="cd01949">
    <property type="entry name" value="GGDEF"/>
    <property type="match status" value="1"/>
</dbReference>
<dbReference type="PROSITE" id="PS50887">
    <property type="entry name" value="GGDEF"/>
    <property type="match status" value="1"/>
</dbReference>
<keyword evidence="5" id="KW-0548">Nucleotidyltransferase</keyword>
<dbReference type="RefSeq" id="WP_146528422.1">
    <property type="nucleotide sequence ID" value="NZ_SJPV01000007.1"/>
</dbReference>
<dbReference type="PANTHER" id="PTHR45138">
    <property type="entry name" value="REGULATORY COMPONENTS OF SENSORY TRANSDUCTION SYSTEM"/>
    <property type="match status" value="1"/>
</dbReference>
<evidence type="ECO:0000256" key="3">
    <source>
        <dbReference type="SAM" id="MobiDB-lite"/>
    </source>
</evidence>
<keyword evidence="6" id="KW-1185">Reference proteome</keyword>
<evidence type="ECO:0000256" key="1">
    <source>
        <dbReference type="ARBA" id="ARBA00012528"/>
    </source>
</evidence>
<comment type="catalytic activity">
    <reaction evidence="2">
        <text>2 GTP = 3',3'-c-di-GMP + 2 diphosphate</text>
        <dbReference type="Rhea" id="RHEA:24898"/>
        <dbReference type="ChEBI" id="CHEBI:33019"/>
        <dbReference type="ChEBI" id="CHEBI:37565"/>
        <dbReference type="ChEBI" id="CHEBI:58805"/>
        <dbReference type="EC" id="2.7.7.65"/>
    </reaction>
</comment>
<evidence type="ECO:0000256" key="2">
    <source>
        <dbReference type="ARBA" id="ARBA00034247"/>
    </source>
</evidence>
<dbReference type="OrthoDB" id="5571399at2"/>
<feature type="compositionally biased region" description="Polar residues" evidence="3">
    <location>
        <begin position="320"/>
        <end position="334"/>
    </location>
</feature>
<sequence length="334" mass="36789">MLASFEPFSEFRVTAQHILEYLHEQLGFSLWMVTRTEGDDWIVLQAEDHGYGVKEGDVFLWTDSFCSQMVQGKGPCVAPDAKQVPAYATAPIGQQVPIAAYIGLPLTKPDGTLFGTLCAIDPQVQPDTIKSQLPQLTLLSRLLGTVLASELKAEAETRRAERAEAEAETDALTHLYNRRGWDRLLDAEEARCHRYGHVASVLLVDLDNFKTINDEQGHDVGDLMLQNAAAALSEGTRDCDVVARLGGDEFAVLAVHCDQSMAVELKERIQDNLSKVNLHASIGMAVRNPAQSLEHASIQADKHMYACKRAKQTEPIARSSKATMSSNRRNAQFA</sequence>
<gene>
    <name evidence="5" type="primary">yeaP</name>
    <name evidence="5" type="ORF">Poly41_41520</name>
</gene>
<name>A0A5C6DEB5_9BACT</name>
<evidence type="ECO:0000313" key="6">
    <source>
        <dbReference type="Proteomes" id="UP000319143"/>
    </source>
</evidence>
<dbReference type="InterPro" id="IPR043128">
    <property type="entry name" value="Rev_trsase/Diguanyl_cyclase"/>
</dbReference>
<dbReference type="GO" id="GO:0043709">
    <property type="term" value="P:cell adhesion involved in single-species biofilm formation"/>
    <property type="evidence" value="ECO:0007669"/>
    <property type="project" value="TreeGrafter"/>
</dbReference>
<dbReference type="Gene3D" id="3.30.70.270">
    <property type="match status" value="1"/>
</dbReference>
<feature type="region of interest" description="Disordered" evidence="3">
    <location>
        <begin position="314"/>
        <end position="334"/>
    </location>
</feature>
<dbReference type="InterPro" id="IPR029787">
    <property type="entry name" value="Nucleotide_cyclase"/>
</dbReference>
<dbReference type="GO" id="GO:1902201">
    <property type="term" value="P:negative regulation of bacterial-type flagellum-dependent cell motility"/>
    <property type="evidence" value="ECO:0007669"/>
    <property type="project" value="TreeGrafter"/>
</dbReference>
<dbReference type="SMART" id="SM00267">
    <property type="entry name" value="GGDEF"/>
    <property type="match status" value="1"/>
</dbReference>
<reference evidence="5 6" key="1">
    <citation type="submission" date="2019-02" db="EMBL/GenBank/DDBJ databases">
        <title>Deep-cultivation of Planctomycetes and their phenomic and genomic characterization uncovers novel biology.</title>
        <authorList>
            <person name="Wiegand S."/>
            <person name="Jogler M."/>
            <person name="Boedeker C."/>
            <person name="Pinto D."/>
            <person name="Vollmers J."/>
            <person name="Rivas-Marin E."/>
            <person name="Kohn T."/>
            <person name="Peeters S.H."/>
            <person name="Heuer A."/>
            <person name="Rast P."/>
            <person name="Oberbeckmann S."/>
            <person name="Bunk B."/>
            <person name="Jeske O."/>
            <person name="Meyerdierks A."/>
            <person name="Storesund J.E."/>
            <person name="Kallscheuer N."/>
            <person name="Luecker S."/>
            <person name="Lage O.M."/>
            <person name="Pohl T."/>
            <person name="Merkel B.J."/>
            <person name="Hornburger P."/>
            <person name="Mueller R.-W."/>
            <person name="Bruemmer F."/>
            <person name="Labrenz M."/>
            <person name="Spormann A.M."/>
            <person name="Op Den Camp H."/>
            <person name="Overmann J."/>
            <person name="Amann R."/>
            <person name="Jetten M.S.M."/>
            <person name="Mascher T."/>
            <person name="Medema M.H."/>
            <person name="Devos D.P."/>
            <person name="Kaster A.-K."/>
            <person name="Ovreas L."/>
            <person name="Rohde M."/>
            <person name="Galperin M.Y."/>
            <person name="Jogler C."/>
        </authorList>
    </citation>
    <scope>NUCLEOTIDE SEQUENCE [LARGE SCALE GENOMIC DNA]</scope>
    <source>
        <strain evidence="5 6">Poly41</strain>
    </source>
</reference>
<dbReference type="GO" id="GO:0005886">
    <property type="term" value="C:plasma membrane"/>
    <property type="evidence" value="ECO:0007669"/>
    <property type="project" value="TreeGrafter"/>
</dbReference>
<dbReference type="InterPro" id="IPR050469">
    <property type="entry name" value="Diguanylate_Cyclase"/>
</dbReference>
<dbReference type="Proteomes" id="UP000319143">
    <property type="component" value="Unassembled WGS sequence"/>
</dbReference>
<dbReference type="SMART" id="SM00065">
    <property type="entry name" value="GAF"/>
    <property type="match status" value="1"/>
</dbReference>
<dbReference type="EC" id="2.7.7.65" evidence="1"/>
<dbReference type="NCBIfam" id="TIGR00254">
    <property type="entry name" value="GGDEF"/>
    <property type="match status" value="1"/>
</dbReference>
<proteinExistence type="predicted"/>
<dbReference type="SUPFAM" id="SSF55073">
    <property type="entry name" value="Nucleotide cyclase"/>
    <property type="match status" value="1"/>
</dbReference>
<dbReference type="PANTHER" id="PTHR45138:SF9">
    <property type="entry name" value="DIGUANYLATE CYCLASE DGCM-RELATED"/>
    <property type="match status" value="1"/>
</dbReference>
<dbReference type="SUPFAM" id="SSF55781">
    <property type="entry name" value="GAF domain-like"/>
    <property type="match status" value="1"/>
</dbReference>
<dbReference type="InterPro" id="IPR003018">
    <property type="entry name" value="GAF"/>
</dbReference>
<dbReference type="Gene3D" id="3.30.450.40">
    <property type="match status" value="1"/>
</dbReference>
<dbReference type="EMBL" id="SJPV01000007">
    <property type="protein sequence ID" value="TWU35008.1"/>
    <property type="molecule type" value="Genomic_DNA"/>
</dbReference>
<evidence type="ECO:0000313" key="5">
    <source>
        <dbReference type="EMBL" id="TWU35008.1"/>
    </source>
</evidence>